<dbReference type="GeneID" id="37023331"/>
<protein>
    <submittedName>
        <fullName evidence="2">RNB-domain-containing protein</fullName>
    </submittedName>
</protein>
<evidence type="ECO:0000313" key="3">
    <source>
        <dbReference type="Proteomes" id="UP000245771"/>
    </source>
</evidence>
<dbReference type="GO" id="GO:0006402">
    <property type="term" value="P:mRNA catabolic process"/>
    <property type="evidence" value="ECO:0007669"/>
    <property type="project" value="TreeGrafter"/>
</dbReference>
<evidence type="ECO:0000313" key="2">
    <source>
        <dbReference type="EMBL" id="PWN36713.1"/>
    </source>
</evidence>
<reference evidence="2 3" key="1">
    <citation type="journal article" date="2018" name="Mol. Biol. Evol.">
        <title>Broad Genomic Sampling Reveals a Smut Pathogenic Ancestry of the Fungal Clade Ustilaginomycotina.</title>
        <authorList>
            <person name="Kijpornyongpan T."/>
            <person name="Mondo S.J."/>
            <person name="Barry K."/>
            <person name="Sandor L."/>
            <person name="Lee J."/>
            <person name="Lipzen A."/>
            <person name="Pangilinan J."/>
            <person name="LaButti K."/>
            <person name="Hainaut M."/>
            <person name="Henrissat B."/>
            <person name="Grigoriev I.V."/>
            <person name="Spatafora J.W."/>
            <person name="Aime M.C."/>
        </authorList>
    </citation>
    <scope>NUCLEOTIDE SEQUENCE [LARGE SCALE GENOMIC DNA]</scope>
    <source>
        <strain evidence="2 3">MCA 3882</strain>
    </source>
</reference>
<dbReference type="InterPro" id="IPR001900">
    <property type="entry name" value="RNase_II/R"/>
</dbReference>
<organism evidence="2 3">
    <name type="scientific">Meira miltonrushii</name>
    <dbReference type="NCBI Taxonomy" id="1280837"/>
    <lineage>
        <taxon>Eukaryota</taxon>
        <taxon>Fungi</taxon>
        <taxon>Dikarya</taxon>
        <taxon>Basidiomycota</taxon>
        <taxon>Ustilaginomycotina</taxon>
        <taxon>Exobasidiomycetes</taxon>
        <taxon>Exobasidiales</taxon>
        <taxon>Brachybasidiaceae</taxon>
        <taxon>Meira</taxon>
    </lineage>
</organism>
<gene>
    <name evidence="2" type="ORF">FA14DRAFT_186894</name>
</gene>
<dbReference type="InterPro" id="IPR050180">
    <property type="entry name" value="RNR_Ribonuclease"/>
</dbReference>
<dbReference type="SMART" id="SM00955">
    <property type="entry name" value="RNB"/>
    <property type="match status" value="1"/>
</dbReference>
<dbReference type="AlphaFoldDB" id="A0A316VK74"/>
<dbReference type="InParanoid" id="A0A316VK74"/>
<sequence length="1036" mass="117352">MRILSPLTSNGASRLLRSSLNQYTHSHAYFSTSSNRFAQDHASTSQSINDRIPFVPGVRNHKRRKAFDPSTKSYQNENRNHARFSSREFLDSLKNRTGGALFHESSLYHASTGKPPRTLGEMKPGDFVEVQAGVGLAGVILPTEDNVSLGLSNRQLAILSVGGDIKRLSLVDVVITFPAFIDDNLAQRAIIKREEGHVFETGGITEEEKGPREIDIVSLKARSDVCNRMRTLLHQSELQRSRFLPFFERRYLSEKMQQNMQFTQVTVLDVCKRLLLDSGLNEGEADIDIESNAPEKVYAVHQLMLSAPEVFRLDPTSHRFTNTFTIVPHTDRIAQNEVQHQIESSLVAKGKGTFAKDNQVEDFIAKVKEVRQLRNQSQQSLDLGGEPRVLNDELFKQIEWSQGDKDILLFLRSALGIRREFITESSSGMVFHILKKCGYEMHMKPDQIDTMGGPYVQTIAMTKMQIAKLLHDVGLLTPWDNLSNLENEFQQLTSAEPPTEQIATQDWTDADAGIRRDFHSTVYVIDDANAQELDDGISLERTEDPNQSWIHVHIADPTSVIQPEDEIAKFAAKRGLTYYMNETTWPMLPKEYVQRLGLLADKDDADTSRRAMTFSVKVDHSTGAALECDIGLSKLREVRVMSYDEANDVLQSSSHGENAQWDDLRTLFNLSRSMQKRRVDVLGAHFVKLVRRGIDLRLTSSPLPVSPIRSSSFESLSGQLFAGFPTMTSSEVDLDLASQIFNSQGMIGEFAILACRVAGHWMEKYDVPTLYRCQLSFDDPEVTKEFLAQKDENGFISIQDALQDKFRQKSVMLSPTPAEHFSLGIRTNTAKEAAEREENKNDVLLNAAYVRVTSPLRRYADMMMHWQIRHKIKSLKVNEASDQSPFSHEEVRNSIPSISRKEAWAKNLQLSSKIFWTALKVHRAYLARLTPEKRKEIEPFDQYASLPIAKEDLEDETIRSIFDEEQEAMITIGDIRFLPNNETAVVVNLLKCGLLAQCLWPKNRIPELGQTIKVRIIDMLFQGSAPTITVERVDGW</sequence>
<dbReference type="STRING" id="1280837.A0A316VK74"/>
<dbReference type="Pfam" id="PF00773">
    <property type="entry name" value="RNB"/>
    <property type="match status" value="1"/>
</dbReference>
<dbReference type="OrthoDB" id="2285229at2759"/>
<accession>A0A316VK74</accession>
<dbReference type="SUPFAM" id="SSF50249">
    <property type="entry name" value="Nucleic acid-binding proteins"/>
    <property type="match status" value="1"/>
</dbReference>
<dbReference type="PANTHER" id="PTHR23355">
    <property type="entry name" value="RIBONUCLEASE"/>
    <property type="match status" value="1"/>
</dbReference>
<dbReference type="FunCoup" id="A0A316VK74">
    <property type="interactions" value="1"/>
</dbReference>
<dbReference type="InterPro" id="IPR012340">
    <property type="entry name" value="NA-bd_OB-fold"/>
</dbReference>
<dbReference type="Proteomes" id="UP000245771">
    <property type="component" value="Unassembled WGS sequence"/>
</dbReference>
<dbReference type="GO" id="GO:0003723">
    <property type="term" value="F:RNA binding"/>
    <property type="evidence" value="ECO:0007669"/>
    <property type="project" value="InterPro"/>
</dbReference>
<dbReference type="EMBL" id="KZ819602">
    <property type="protein sequence ID" value="PWN36713.1"/>
    <property type="molecule type" value="Genomic_DNA"/>
</dbReference>
<name>A0A316VK74_9BASI</name>
<dbReference type="RefSeq" id="XP_025357015.1">
    <property type="nucleotide sequence ID" value="XM_025501550.1"/>
</dbReference>
<proteinExistence type="predicted"/>
<dbReference type="GO" id="GO:0000932">
    <property type="term" value="C:P-body"/>
    <property type="evidence" value="ECO:0007669"/>
    <property type="project" value="TreeGrafter"/>
</dbReference>
<feature type="domain" description="RNB" evidence="1">
    <location>
        <begin position="515"/>
        <end position="874"/>
    </location>
</feature>
<keyword evidence="3" id="KW-1185">Reference proteome</keyword>
<dbReference type="PANTHER" id="PTHR23355:SF65">
    <property type="entry name" value="EXORIBONUCLEASE CYT-4, PUTATIVE (AFU_ORTHOLOGUE AFUA_7G01550)-RELATED"/>
    <property type="match status" value="1"/>
</dbReference>
<evidence type="ECO:0000259" key="1">
    <source>
        <dbReference type="SMART" id="SM00955"/>
    </source>
</evidence>
<dbReference type="GO" id="GO:0000175">
    <property type="term" value="F:3'-5'-RNA exonuclease activity"/>
    <property type="evidence" value="ECO:0007669"/>
    <property type="project" value="TreeGrafter"/>
</dbReference>